<dbReference type="Proteomes" id="UP001634007">
    <property type="component" value="Unassembled WGS sequence"/>
</dbReference>
<reference evidence="2 3" key="1">
    <citation type="submission" date="2024-11" db="EMBL/GenBank/DDBJ databases">
        <title>Chromosome-level genome assembly of Eucalyptus globulus Labill. provides insights into its genome evolution.</title>
        <authorList>
            <person name="Li X."/>
        </authorList>
    </citation>
    <scope>NUCLEOTIDE SEQUENCE [LARGE SCALE GENOMIC DNA]</scope>
    <source>
        <strain evidence="2">CL2024</strain>
        <tissue evidence="2">Fresh tender leaves</tissue>
    </source>
</reference>
<dbReference type="Pfam" id="PF14299">
    <property type="entry name" value="PP2"/>
    <property type="match status" value="4"/>
</dbReference>
<dbReference type="InterPro" id="IPR025886">
    <property type="entry name" value="PP2-like"/>
</dbReference>
<evidence type="ECO:0000256" key="1">
    <source>
        <dbReference type="SAM" id="MobiDB-lite"/>
    </source>
</evidence>
<keyword evidence="3" id="KW-1185">Reference proteome</keyword>
<name>A0ABD3KH48_EUCGL</name>
<dbReference type="PANTHER" id="PTHR48478">
    <property type="entry name" value="LECTIN-LIKE"/>
    <property type="match status" value="1"/>
</dbReference>
<gene>
    <name evidence="2" type="ORF">ACJRO7_020561</name>
</gene>
<dbReference type="PANTHER" id="PTHR48478:SF1">
    <property type="entry name" value="LECTIN-LIKE"/>
    <property type="match status" value="1"/>
</dbReference>
<feature type="compositionally biased region" description="Basic and acidic residues" evidence="1">
    <location>
        <begin position="25"/>
        <end position="36"/>
    </location>
</feature>
<organism evidence="2 3">
    <name type="scientific">Eucalyptus globulus</name>
    <name type="common">Tasmanian blue gum</name>
    <dbReference type="NCBI Taxonomy" id="34317"/>
    <lineage>
        <taxon>Eukaryota</taxon>
        <taxon>Viridiplantae</taxon>
        <taxon>Streptophyta</taxon>
        <taxon>Embryophyta</taxon>
        <taxon>Tracheophyta</taxon>
        <taxon>Spermatophyta</taxon>
        <taxon>Magnoliopsida</taxon>
        <taxon>eudicotyledons</taxon>
        <taxon>Gunneridae</taxon>
        <taxon>Pentapetalae</taxon>
        <taxon>rosids</taxon>
        <taxon>malvids</taxon>
        <taxon>Myrtales</taxon>
        <taxon>Myrtaceae</taxon>
        <taxon>Myrtoideae</taxon>
        <taxon>Eucalypteae</taxon>
        <taxon>Eucalyptus</taxon>
    </lineage>
</organism>
<evidence type="ECO:0000313" key="2">
    <source>
        <dbReference type="EMBL" id="KAL3739180.1"/>
    </source>
</evidence>
<comment type="caution">
    <text evidence="2">The sequence shown here is derived from an EMBL/GenBank/DDBJ whole genome shotgun (WGS) entry which is preliminary data.</text>
</comment>
<dbReference type="AlphaFoldDB" id="A0ABD3KH48"/>
<feature type="region of interest" description="Disordered" evidence="1">
    <location>
        <begin position="1"/>
        <end position="49"/>
    </location>
</feature>
<accession>A0ABD3KH48</accession>
<evidence type="ECO:0000313" key="3">
    <source>
        <dbReference type="Proteomes" id="UP001634007"/>
    </source>
</evidence>
<proteinExistence type="predicted"/>
<dbReference type="EMBL" id="JBJKBG010000005">
    <property type="protein sequence ID" value="KAL3739180.1"/>
    <property type="molecule type" value="Genomic_DNA"/>
</dbReference>
<protein>
    <submittedName>
        <fullName evidence="2">Uncharacterized protein</fullName>
    </submittedName>
</protein>
<sequence length="728" mass="83050">MEAGLSQEDGTEREIIIGENSQPERQSEAKQEEGHPHQHQSILGMTHAPPPIHDELSTGVFLNNRTMKQWVEKESNKDSFMKYARGLSITWAENNSYWQWLTQKDAPSDDAPVEMAELLKVCWLDVHGSFDVSNLSLGTTYEVAFVILMRSSGDGWQIPVNIRLTLPDGTKQEHKENLMEKPRGDWIEIKVGELSTTKHKEGEMEVSMFEHGGHWKSGLVVKGVLIRPKNRTVKHRVEKESKKNCFMIYARGLSITWAENNSYWQWLTQKDAPSDDAPVEMAELLDVCWLDVHDRFDVSKLSLGTTYEVAFVILMRSSGYGWQIPVNFRLTLPDGTKQEHKENLKEKPRGDWIEIKAGELSTTKHKEGEMEVSMFEHGGHWKSGLVVKGVLIRPKNMTVKDWVEKESKKNCFMIYARGLSITWAENNSYWQWLIEKDAPSDDAPVEMAELLNVCWLDVHGSFDVSKLSLGTTYEVAFVILMRSSGDGWQIPVNIQLTLPDGTKQEHTENLMEKPRGDWIEIKAGELSTTKHKEGEMEVSMFEHGGHWKSGLVVKGVLIRPKNMTVKHWVEKESKKNCFMIYARGVSITWAENNSYWQWLTQKDAPSDDAPVDMAELLNVCWLDVHGRFDVSKLSLGTTYEVAFVILMRSSGDGWQIPVNIQLTLPDGTKQEHKENLMEKPRGDWIGIKAGELSTSKHKEGEMEVSMFEHGGHWKRGLVVKGVLIRPKN</sequence>
<dbReference type="InterPro" id="IPR052147">
    <property type="entry name" value="PP2-like/Lectin"/>
</dbReference>